<dbReference type="SMART" id="SM00248">
    <property type="entry name" value="ANK"/>
    <property type="match status" value="9"/>
</dbReference>
<dbReference type="SUPFAM" id="SSF48403">
    <property type="entry name" value="Ankyrin repeat"/>
    <property type="match status" value="1"/>
</dbReference>
<feature type="transmembrane region" description="Helical" evidence="8">
    <location>
        <begin position="418"/>
        <end position="438"/>
    </location>
</feature>
<dbReference type="GO" id="GO:0005886">
    <property type="term" value="C:plasma membrane"/>
    <property type="evidence" value="ECO:0007669"/>
    <property type="project" value="TreeGrafter"/>
</dbReference>
<evidence type="ECO:0000256" key="8">
    <source>
        <dbReference type="SAM" id="Phobius"/>
    </source>
</evidence>
<keyword evidence="2 8" id="KW-0812">Transmembrane</keyword>
<evidence type="ECO:0000256" key="6">
    <source>
        <dbReference type="ARBA" id="ARBA00023136"/>
    </source>
</evidence>
<evidence type="ECO:0000256" key="7">
    <source>
        <dbReference type="PROSITE-ProRule" id="PRU00023"/>
    </source>
</evidence>
<evidence type="ECO:0000259" key="9">
    <source>
        <dbReference type="Pfam" id="PF13962"/>
    </source>
</evidence>
<feature type="transmembrane region" description="Helical" evidence="8">
    <location>
        <begin position="458"/>
        <end position="480"/>
    </location>
</feature>
<protein>
    <recommendedName>
        <fullName evidence="9">PGG domain-containing protein</fullName>
    </recommendedName>
</protein>
<gene>
    <name evidence="10" type="ORF">LUZ61_005016</name>
</gene>
<dbReference type="PROSITE" id="PS50088">
    <property type="entry name" value="ANK_REPEAT"/>
    <property type="match status" value="2"/>
</dbReference>
<evidence type="ECO:0000256" key="2">
    <source>
        <dbReference type="ARBA" id="ARBA00022692"/>
    </source>
</evidence>
<reference evidence="10 11" key="1">
    <citation type="journal article" date="2022" name="Cell">
        <title>Repeat-based holocentromeres influence genome architecture and karyotype evolution.</title>
        <authorList>
            <person name="Hofstatter P.G."/>
            <person name="Thangavel G."/>
            <person name="Lux T."/>
            <person name="Neumann P."/>
            <person name="Vondrak T."/>
            <person name="Novak P."/>
            <person name="Zhang M."/>
            <person name="Costa L."/>
            <person name="Castellani M."/>
            <person name="Scott A."/>
            <person name="Toegelov H."/>
            <person name="Fuchs J."/>
            <person name="Mata-Sucre Y."/>
            <person name="Dias Y."/>
            <person name="Vanzela A.L.L."/>
            <person name="Huettel B."/>
            <person name="Almeida C.C.S."/>
            <person name="Simkova H."/>
            <person name="Souza G."/>
            <person name="Pedrosa-Harand A."/>
            <person name="Macas J."/>
            <person name="Mayer K.F.X."/>
            <person name="Houben A."/>
            <person name="Marques A."/>
        </authorList>
    </citation>
    <scope>NUCLEOTIDE SEQUENCE [LARGE SCALE GENOMIC DNA]</scope>
    <source>
        <strain evidence="10">RhyTen1mFocal</strain>
    </source>
</reference>
<keyword evidence="6 8" id="KW-0472">Membrane</keyword>
<proteinExistence type="predicted"/>
<keyword evidence="3" id="KW-0677">Repeat</keyword>
<feature type="repeat" description="ANK" evidence="7">
    <location>
        <begin position="73"/>
        <end position="105"/>
    </location>
</feature>
<dbReference type="PANTHER" id="PTHR24186">
    <property type="entry name" value="PROTEIN PHOSPHATASE 1 REGULATORY SUBUNIT"/>
    <property type="match status" value="1"/>
</dbReference>
<feature type="repeat" description="ANK" evidence="7">
    <location>
        <begin position="316"/>
        <end position="349"/>
    </location>
</feature>
<evidence type="ECO:0000313" key="11">
    <source>
        <dbReference type="Proteomes" id="UP001210211"/>
    </source>
</evidence>
<evidence type="ECO:0000313" key="10">
    <source>
        <dbReference type="EMBL" id="KAJ3701311.1"/>
    </source>
</evidence>
<evidence type="ECO:0000256" key="3">
    <source>
        <dbReference type="ARBA" id="ARBA00022737"/>
    </source>
</evidence>
<comment type="caution">
    <text evidence="10">The sequence shown here is derived from an EMBL/GenBank/DDBJ whole genome shotgun (WGS) entry which is preliminary data.</text>
</comment>
<dbReference type="Proteomes" id="UP001210211">
    <property type="component" value="Unassembled WGS sequence"/>
</dbReference>
<dbReference type="InterPro" id="IPR036770">
    <property type="entry name" value="Ankyrin_rpt-contain_sf"/>
</dbReference>
<dbReference type="InterPro" id="IPR002110">
    <property type="entry name" value="Ankyrin_rpt"/>
</dbReference>
<dbReference type="AlphaFoldDB" id="A0AAD5ZNT2"/>
<evidence type="ECO:0000256" key="4">
    <source>
        <dbReference type="ARBA" id="ARBA00022989"/>
    </source>
</evidence>
<feature type="domain" description="PGG" evidence="9">
    <location>
        <begin position="412"/>
        <end position="517"/>
    </location>
</feature>
<organism evidence="10 11">
    <name type="scientific">Rhynchospora tenuis</name>
    <dbReference type="NCBI Taxonomy" id="198213"/>
    <lineage>
        <taxon>Eukaryota</taxon>
        <taxon>Viridiplantae</taxon>
        <taxon>Streptophyta</taxon>
        <taxon>Embryophyta</taxon>
        <taxon>Tracheophyta</taxon>
        <taxon>Spermatophyta</taxon>
        <taxon>Magnoliopsida</taxon>
        <taxon>Liliopsida</taxon>
        <taxon>Poales</taxon>
        <taxon>Cyperaceae</taxon>
        <taxon>Cyperoideae</taxon>
        <taxon>Rhynchosporeae</taxon>
        <taxon>Rhynchospora</taxon>
    </lineage>
</organism>
<sequence>MAMREMDELLLRAAMSGNVRELKDMARQNPEILLGRTPQQNTCLHISLIFGHEEFSKAVLALNQSLLSSINLDGETPLVVAVTNGHVSLALAMLKLYQQLNLSDMILKQDNNGDNVLHHAIRNGHSDLALELIAAQLGLSQGVNKYNESPMYIAVSSGFNDVSERLLEIPVSSHVGAGNENALHAAIRNGNPGLVKKIVVARPFLARQEDNTANTPIQLAVLWNRLDEIKVLLEQDRSLGYLVSSKTKAPLLVSAAYRGNVGVAQEILNYCPDAPICDSDGWTMLHQAVNSRQEKFVDYIIKTPHLHKLVNMRGQYGITALHIAVGNCHPKMVRALLAHKGTNLAIGDKNGKLAEHLLANNRERAKTLNWNEVLMMMKKASPTALTFISSQAAKNEVTTKSIEEIKSLTQTYISNTSLIAILIATITFAAAFTLLGGYSNDSGTEGLPVMAKKVAFKAFLISDTLALCSSLAVAFVCILARWEDFEFLLYYRSITKKLMWFAYMATIVAFATGLYTVVAPRIMWLAVLICILSFGLPFLTKLLGEWPLMKLRLRLGRNYQSELLEMV</sequence>
<dbReference type="Pfam" id="PF12796">
    <property type="entry name" value="Ank_2"/>
    <property type="match status" value="2"/>
</dbReference>
<keyword evidence="4 8" id="KW-1133">Transmembrane helix</keyword>
<dbReference type="Gene3D" id="1.25.40.20">
    <property type="entry name" value="Ankyrin repeat-containing domain"/>
    <property type="match status" value="2"/>
</dbReference>
<keyword evidence="11" id="KW-1185">Reference proteome</keyword>
<dbReference type="InterPro" id="IPR026961">
    <property type="entry name" value="PGG_dom"/>
</dbReference>
<dbReference type="EMBL" id="JAMRDG010000001">
    <property type="protein sequence ID" value="KAJ3701311.1"/>
    <property type="molecule type" value="Genomic_DNA"/>
</dbReference>
<comment type="subcellular location">
    <subcellularLocation>
        <location evidence="1">Membrane</location>
        <topology evidence="1">Multi-pass membrane protein</topology>
    </subcellularLocation>
</comment>
<name>A0AAD5ZNT2_9POAL</name>
<evidence type="ECO:0000256" key="1">
    <source>
        <dbReference type="ARBA" id="ARBA00004141"/>
    </source>
</evidence>
<feature type="transmembrane region" description="Helical" evidence="8">
    <location>
        <begin position="524"/>
        <end position="544"/>
    </location>
</feature>
<dbReference type="PANTHER" id="PTHR24186:SF54">
    <property type="entry name" value="PGG DOMAIN-CONTAINING PROTEIN"/>
    <property type="match status" value="1"/>
</dbReference>
<keyword evidence="5 7" id="KW-0040">ANK repeat</keyword>
<dbReference type="Pfam" id="PF13606">
    <property type="entry name" value="Ank_3"/>
    <property type="match status" value="1"/>
</dbReference>
<accession>A0AAD5ZNT2</accession>
<evidence type="ECO:0000256" key="5">
    <source>
        <dbReference type="ARBA" id="ARBA00023043"/>
    </source>
</evidence>
<dbReference type="Pfam" id="PF13962">
    <property type="entry name" value="PGG"/>
    <property type="match status" value="1"/>
</dbReference>
<feature type="transmembrane region" description="Helical" evidence="8">
    <location>
        <begin position="500"/>
        <end position="518"/>
    </location>
</feature>